<reference evidence="5 6" key="1">
    <citation type="submission" date="2020-08" db="EMBL/GenBank/DDBJ databases">
        <title>Aphidius gifuensis genome sequencing and assembly.</title>
        <authorList>
            <person name="Du Z."/>
        </authorList>
    </citation>
    <scope>NUCLEOTIDE SEQUENCE [LARGE SCALE GENOMIC DNA]</scope>
    <source>
        <strain evidence="5">YNYX2018</strain>
        <tissue evidence="5">Adults</tissue>
    </source>
</reference>
<protein>
    <recommendedName>
        <fullName evidence="4">EF-hand domain-containing protein</fullName>
    </recommendedName>
</protein>
<evidence type="ECO:0000256" key="3">
    <source>
        <dbReference type="ARBA" id="ARBA00022837"/>
    </source>
</evidence>
<keyword evidence="3" id="KW-0106">Calcium</keyword>
<dbReference type="PROSITE" id="PS50222">
    <property type="entry name" value="EF_HAND_2"/>
    <property type="match status" value="3"/>
</dbReference>
<keyword evidence="2" id="KW-0677">Repeat</keyword>
<feature type="domain" description="EF-hand" evidence="4">
    <location>
        <begin position="116"/>
        <end position="151"/>
    </location>
</feature>
<dbReference type="InterPro" id="IPR011992">
    <property type="entry name" value="EF-hand-dom_pair"/>
</dbReference>
<dbReference type="InterPro" id="IPR018247">
    <property type="entry name" value="EF_Hand_1_Ca_BS"/>
</dbReference>
<dbReference type="SMART" id="SM00054">
    <property type="entry name" value="EFh"/>
    <property type="match status" value="3"/>
</dbReference>
<dbReference type="PROSITE" id="PS00018">
    <property type="entry name" value="EF_HAND_1"/>
    <property type="match status" value="1"/>
</dbReference>
<dbReference type="PANTHER" id="PTHR34524:SF6">
    <property type="entry name" value="CALCYPHOSINE LIKE"/>
    <property type="match status" value="1"/>
</dbReference>
<dbReference type="Gene3D" id="1.10.238.10">
    <property type="entry name" value="EF-hand"/>
    <property type="match status" value="2"/>
</dbReference>
<dbReference type="SUPFAM" id="SSF47473">
    <property type="entry name" value="EF-hand"/>
    <property type="match status" value="1"/>
</dbReference>
<evidence type="ECO:0000313" key="6">
    <source>
        <dbReference type="Proteomes" id="UP000639338"/>
    </source>
</evidence>
<feature type="domain" description="EF-hand" evidence="4">
    <location>
        <begin position="51"/>
        <end position="79"/>
    </location>
</feature>
<dbReference type="OrthoDB" id="444540at2759"/>
<sequence length="213" mass="24270">MFNRPVSATTRQETEMITRSQRAIHNAADSIEKLQLLCLTRGATGFLGFSRIFRQLDNDGNKQLSKDEITDGLAEYGFEFTEEEVDEIMAKLDTDGSGGISLEEFLVAIRPPINDNRKKLIEQAFQKLDKTGDGEVTIDDLRGVYNVKYHPRYISGEEDEESILKKFLANFEEGNTKDGIVTEEEFLNYYSAISASIDHDAYFDLMMRNAWKL</sequence>
<proteinExistence type="predicted"/>
<accession>A0A834XX67</accession>
<dbReference type="CDD" id="cd00051">
    <property type="entry name" value="EFh"/>
    <property type="match status" value="1"/>
</dbReference>
<dbReference type="InterPro" id="IPR051581">
    <property type="entry name" value="Ca-bind"/>
</dbReference>
<evidence type="ECO:0000259" key="4">
    <source>
        <dbReference type="PROSITE" id="PS50222"/>
    </source>
</evidence>
<dbReference type="GO" id="GO:0005509">
    <property type="term" value="F:calcium ion binding"/>
    <property type="evidence" value="ECO:0007669"/>
    <property type="project" value="InterPro"/>
</dbReference>
<evidence type="ECO:0000256" key="2">
    <source>
        <dbReference type="ARBA" id="ARBA00022737"/>
    </source>
</evidence>
<name>A0A834XX67_APHGI</name>
<dbReference type="Pfam" id="PF13499">
    <property type="entry name" value="EF-hand_7"/>
    <property type="match status" value="1"/>
</dbReference>
<gene>
    <name evidence="5" type="ORF">HCN44_004632</name>
</gene>
<evidence type="ECO:0000256" key="1">
    <source>
        <dbReference type="ARBA" id="ARBA00022723"/>
    </source>
</evidence>
<feature type="domain" description="EF-hand" evidence="4">
    <location>
        <begin position="80"/>
        <end position="115"/>
    </location>
</feature>
<dbReference type="EMBL" id="JACMRX010000002">
    <property type="protein sequence ID" value="KAF7995160.1"/>
    <property type="molecule type" value="Genomic_DNA"/>
</dbReference>
<keyword evidence="1" id="KW-0479">Metal-binding</keyword>
<dbReference type="AlphaFoldDB" id="A0A834XX67"/>
<dbReference type="PANTHER" id="PTHR34524">
    <property type="entry name" value="CALCYPHOSIN"/>
    <property type="match status" value="1"/>
</dbReference>
<dbReference type="Pfam" id="PF13202">
    <property type="entry name" value="EF-hand_5"/>
    <property type="match status" value="1"/>
</dbReference>
<comment type="caution">
    <text evidence="5">The sequence shown here is derived from an EMBL/GenBank/DDBJ whole genome shotgun (WGS) entry which is preliminary data.</text>
</comment>
<dbReference type="Proteomes" id="UP000639338">
    <property type="component" value="Unassembled WGS sequence"/>
</dbReference>
<keyword evidence="6" id="KW-1185">Reference proteome</keyword>
<evidence type="ECO:0000313" key="5">
    <source>
        <dbReference type="EMBL" id="KAF7995160.1"/>
    </source>
</evidence>
<dbReference type="InterPro" id="IPR002048">
    <property type="entry name" value="EF_hand_dom"/>
</dbReference>
<organism evidence="5 6">
    <name type="scientific">Aphidius gifuensis</name>
    <name type="common">Parasitoid wasp</name>
    <dbReference type="NCBI Taxonomy" id="684658"/>
    <lineage>
        <taxon>Eukaryota</taxon>
        <taxon>Metazoa</taxon>
        <taxon>Ecdysozoa</taxon>
        <taxon>Arthropoda</taxon>
        <taxon>Hexapoda</taxon>
        <taxon>Insecta</taxon>
        <taxon>Pterygota</taxon>
        <taxon>Neoptera</taxon>
        <taxon>Endopterygota</taxon>
        <taxon>Hymenoptera</taxon>
        <taxon>Apocrita</taxon>
        <taxon>Ichneumonoidea</taxon>
        <taxon>Braconidae</taxon>
        <taxon>Aphidiinae</taxon>
        <taxon>Aphidius</taxon>
    </lineage>
</organism>